<dbReference type="InterPro" id="IPR011118">
    <property type="entry name" value="Tannase/feruloyl_esterase"/>
</dbReference>
<dbReference type="PANTHER" id="PTHR33938">
    <property type="entry name" value="FERULOYL ESTERASE B-RELATED"/>
    <property type="match status" value="1"/>
</dbReference>
<dbReference type="EMBL" id="JABCIY010000219">
    <property type="protein sequence ID" value="KAF7187943.1"/>
    <property type="molecule type" value="Genomic_DNA"/>
</dbReference>
<keyword evidence="5 8" id="KW-0378">Hydrolase</keyword>
<accession>A0A8H6RBF0</accession>
<feature type="signal peptide" evidence="8">
    <location>
        <begin position="1"/>
        <end position="21"/>
    </location>
</feature>
<feature type="chain" id="PRO_5034923370" description="Carboxylic ester hydrolase" evidence="8">
    <location>
        <begin position="22"/>
        <end position="547"/>
    </location>
</feature>
<gene>
    <name evidence="9" type="ORF">HII31_10843</name>
</gene>
<sequence>MYQLTLISLTGLLGLSGTAIAKQAACKASSISEPEYFGLKVLSVTAEEAKNHSQWPLGSASYQTPNQGATVDFCNVTVTYTHPGTDDLVNVHIWLPTSNWNERFMAQGGGGLAGGMPGTLIAGVAAGYAASQTDSGHEMNPASASDWALKSPGNIDWQRLVDFADVTLDDMTAISKQVITSFYGKAPKYSYWNGCSNGGRQALVQAQRYPTNYDGILAKAPALEWGDFAVTMHWAHVQMAKLNYVPQPCEMTALHEAVVEACDELDGVKDGIISSPWSCNVDASKFIGRDACGGKQKITKKAAELANAAWAGPSKDGRKMYEGLGRDMPFGTEEQQMVAFAGLVQSWCDEGASGKNCKPVPFLVSLQWISYFVAKNPEYDPLKMTEEEFFRLLRVNGQQYITLMNANWPDLSEFKAAGGKMIGWHGLADQLLQVNSSIRYYENVLELDPNAADFYRFYTPPGVYHCGGGPGFVPETALDALVDWVENGKAPGALEGTSAAGATRPICLYPKVAQYTGGDPRVASSYKCAKDFGKKTAKFEDLGHTEL</sequence>
<comment type="caution">
    <text evidence="9">The sequence shown here is derived from an EMBL/GenBank/DDBJ whole genome shotgun (WGS) entry which is preliminary data.</text>
</comment>
<organism evidence="9 10">
    <name type="scientific">Pseudocercospora fuligena</name>
    <dbReference type="NCBI Taxonomy" id="685502"/>
    <lineage>
        <taxon>Eukaryota</taxon>
        <taxon>Fungi</taxon>
        <taxon>Dikarya</taxon>
        <taxon>Ascomycota</taxon>
        <taxon>Pezizomycotina</taxon>
        <taxon>Dothideomycetes</taxon>
        <taxon>Dothideomycetidae</taxon>
        <taxon>Mycosphaerellales</taxon>
        <taxon>Mycosphaerellaceae</taxon>
        <taxon>Pseudocercospora</taxon>
    </lineage>
</organism>
<dbReference type="InterPro" id="IPR029058">
    <property type="entry name" value="AB_hydrolase_fold"/>
</dbReference>
<evidence type="ECO:0000256" key="8">
    <source>
        <dbReference type="RuleBase" id="RU361238"/>
    </source>
</evidence>
<comment type="similarity">
    <text evidence="1 8">Belongs to the tannase family.</text>
</comment>
<keyword evidence="2" id="KW-0719">Serine esterase</keyword>
<evidence type="ECO:0000256" key="7">
    <source>
        <dbReference type="ARBA" id="ARBA00023157"/>
    </source>
</evidence>
<evidence type="ECO:0000256" key="3">
    <source>
        <dbReference type="ARBA" id="ARBA00022723"/>
    </source>
</evidence>
<dbReference type="Pfam" id="PF07519">
    <property type="entry name" value="Tannase"/>
    <property type="match status" value="1"/>
</dbReference>
<keyword evidence="3" id="KW-0479">Metal-binding</keyword>
<dbReference type="SUPFAM" id="SSF53474">
    <property type="entry name" value="alpha/beta-Hydrolases"/>
    <property type="match status" value="1"/>
</dbReference>
<dbReference type="EC" id="3.1.1.-" evidence="8"/>
<evidence type="ECO:0000313" key="9">
    <source>
        <dbReference type="EMBL" id="KAF7187943.1"/>
    </source>
</evidence>
<evidence type="ECO:0000256" key="6">
    <source>
        <dbReference type="ARBA" id="ARBA00022837"/>
    </source>
</evidence>
<keyword evidence="6" id="KW-0106">Calcium</keyword>
<dbReference type="OrthoDB" id="3039123at2759"/>
<keyword evidence="7" id="KW-1015">Disulfide bond</keyword>
<evidence type="ECO:0000256" key="5">
    <source>
        <dbReference type="ARBA" id="ARBA00022801"/>
    </source>
</evidence>
<proteinExistence type="inferred from homology"/>
<evidence type="ECO:0000256" key="1">
    <source>
        <dbReference type="ARBA" id="ARBA00006249"/>
    </source>
</evidence>
<dbReference type="GO" id="GO:0030600">
    <property type="term" value="F:feruloyl esterase activity"/>
    <property type="evidence" value="ECO:0007669"/>
    <property type="project" value="UniProtKB-ARBA"/>
</dbReference>
<name>A0A8H6RBF0_9PEZI</name>
<keyword evidence="10" id="KW-1185">Reference proteome</keyword>
<keyword evidence="4 8" id="KW-0732">Signal</keyword>
<protein>
    <recommendedName>
        <fullName evidence="8">Carboxylic ester hydrolase</fullName>
        <ecNumber evidence="8">3.1.1.-</ecNumber>
    </recommendedName>
</protein>
<reference evidence="9" key="1">
    <citation type="submission" date="2020-04" db="EMBL/GenBank/DDBJ databases">
        <title>Draft genome resource of the tomato pathogen Pseudocercospora fuligena.</title>
        <authorList>
            <person name="Zaccaron A."/>
        </authorList>
    </citation>
    <scope>NUCLEOTIDE SEQUENCE</scope>
    <source>
        <strain evidence="9">PF001</strain>
    </source>
</reference>
<dbReference type="AlphaFoldDB" id="A0A8H6RBF0"/>
<evidence type="ECO:0000256" key="4">
    <source>
        <dbReference type="ARBA" id="ARBA00022729"/>
    </source>
</evidence>
<evidence type="ECO:0000256" key="2">
    <source>
        <dbReference type="ARBA" id="ARBA00022487"/>
    </source>
</evidence>
<dbReference type="PANTHER" id="PTHR33938:SF8">
    <property type="entry name" value="CARBOXYLIC ESTER HYDROLASE"/>
    <property type="match status" value="1"/>
</dbReference>
<dbReference type="GO" id="GO:0046872">
    <property type="term" value="F:metal ion binding"/>
    <property type="evidence" value="ECO:0007669"/>
    <property type="project" value="UniProtKB-KW"/>
</dbReference>
<evidence type="ECO:0000313" key="10">
    <source>
        <dbReference type="Proteomes" id="UP000660729"/>
    </source>
</evidence>
<dbReference type="Proteomes" id="UP000660729">
    <property type="component" value="Unassembled WGS sequence"/>
</dbReference>